<keyword evidence="4" id="KW-1003">Cell membrane</keyword>
<keyword evidence="6" id="KW-0547">Nucleotide-binding</keyword>
<evidence type="ECO:0000256" key="3">
    <source>
        <dbReference type="ARBA" id="ARBA00022448"/>
    </source>
</evidence>
<evidence type="ECO:0000259" key="13">
    <source>
        <dbReference type="PROSITE" id="PS50893"/>
    </source>
</evidence>
<dbReference type="InterPro" id="IPR044726">
    <property type="entry name" value="ABCC_6TM_D2"/>
</dbReference>
<keyword evidence="15" id="KW-0378">Hydrolase</keyword>
<feature type="domain" description="ABC transporter" evidence="13">
    <location>
        <begin position="610"/>
        <end position="836"/>
    </location>
</feature>
<evidence type="ECO:0000313" key="16">
    <source>
        <dbReference type="Proteomes" id="UP000248349"/>
    </source>
</evidence>
<feature type="region of interest" description="Disordered" evidence="11">
    <location>
        <begin position="854"/>
        <end position="876"/>
    </location>
</feature>
<dbReference type="PROSITE" id="PS50893">
    <property type="entry name" value="ABC_TRANSPORTER_2"/>
    <property type="match status" value="2"/>
</dbReference>
<protein>
    <submittedName>
        <fullName evidence="15">P-loop containing nucleoside triphosphate hydrolase protein</fullName>
    </submittedName>
</protein>
<dbReference type="InterPro" id="IPR036640">
    <property type="entry name" value="ABC1_TM_sf"/>
</dbReference>
<organism evidence="15 16">
    <name type="scientific">Aspergillus saccharolyticus JOP 1030-1</name>
    <dbReference type="NCBI Taxonomy" id="1450539"/>
    <lineage>
        <taxon>Eukaryota</taxon>
        <taxon>Fungi</taxon>
        <taxon>Dikarya</taxon>
        <taxon>Ascomycota</taxon>
        <taxon>Pezizomycotina</taxon>
        <taxon>Eurotiomycetes</taxon>
        <taxon>Eurotiomycetidae</taxon>
        <taxon>Eurotiales</taxon>
        <taxon>Aspergillaceae</taxon>
        <taxon>Aspergillus</taxon>
        <taxon>Aspergillus subgen. Circumdati</taxon>
    </lineage>
</organism>
<dbReference type="SUPFAM" id="SSF52540">
    <property type="entry name" value="P-loop containing nucleoside triphosphate hydrolases"/>
    <property type="match status" value="2"/>
</dbReference>
<feature type="domain" description="ABC transmembrane type-1" evidence="14">
    <location>
        <begin position="898"/>
        <end position="1158"/>
    </location>
</feature>
<dbReference type="OrthoDB" id="6500128at2759"/>
<keyword evidence="10" id="KW-0325">Glycoprotein</keyword>
<comment type="subcellular location">
    <subcellularLocation>
        <location evidence="1">Cell membrane</location>
        <topology evidence="1">Multi-pass membrane protein</topology>
    </subcellularLocation>
</comment>
<dbReference type="PROSITE" id="PS50929">
    <property type="entry name" value="ABC_TM1F"/>
    <property type="match status" value="2"/>
</dbReference>
<gene>
    <name evidence="15" type="ORF">BP01DRAFT_401572</name>
</gene>
<dbReference type="GO" id="GO:0005886">
    <property type="term" value="C:plasma membrane"/>
    <property type="evidence" value="ECO:0007669"/>
    <property type="project" value="UniProtKB-SubCell"/>
</dbReference>
<feature type="transmembrane region" description="Helical" evidence="12">
    <location>
        <begin position="893"/>
        <end position="911"/>
    </location>
</feature>
<dbReference type="STRING" id="1450539.A0A318Z9L3"/>
<evidence type="ECO:0000313" key="15">
    <source>
        <dbReference type="EMBL" id="PYH44095.1"/>
    </source>
</evidence>
<dbReference type="FunFam" id="3.40.50.300:FF:002145">
    <property type="entry name" value="ABC transporter (MsbA subfamily)"/>
    <property type="match status" value="1"/>
</dbReference>
<evidence type="ECO:0000256" key="6">
    <source>
        <dbReference type="ARBA" id="ARBA00022741"/>
    </source>
</evidence>
<feature type="transmembrane region" description="Helical" evidence="12">
    <location>
        <begin position="310"/>
        <end position="331"/>
    </location>
</feature>
<dbReference type="Pfam" id="PF00005">
    <property type="entry name" value="ABC_tran"/>
    <property type="match status" value="2"/>
</dbReference>
<dbReference type="InterPro" id="IPR003593">
    <property type="entry name" value="AAA+_ATPase"/>
</dbReference>
<dbReference type="SMART" id="SM00382">
    <property type="entry name" value="AAA"/>
    <property type="match status" value="2"/>
</dbReference>
<feature type="transmembrane region" description="Helical" evidence="12">
    <location>
        <begin position="1100"/>
        <end position="1122"/>
    </location>
</feature>
<dbReference type="GeneID" id="37079846"/>
<evidence type="ECO:0000256" key="5">
    <source>
        <dbReference type="ARBA" id="ARBA00022692"/>
    </source>
</evidence>
<dbReference type="Proteomes" id="UP000248349">
    <property type="component" value="Unassembled WGS sequence"/>
</dbReference>
<dbReference type="PROSITE" id="PS00211">
    <property type="entry name" value="ABC_TRANSPORTER_1"/>
    <property type="match status" value="1"/>
</dbReference>
<dbReference type="RefSeq" id="XP_025430077.1">
    <property type="nucleotide sequence ID" value="XM_025578617.1"/>
</dbReference>
<feature type="transmembrane region" description="Helical" evidence="12">
    <location>
        <begin position="531"/>
        <end position="555"/>
    </location>
</feature>
<dbReference type="Gene3D" id="3.40.50.300">
    <property type="entry name" value="P-loop containing nucleotide triphosphate hydrolases"/>
    <property type="match status" value="2"/>
</dbReference>
<feature type="transmembrane region" description="Helical" evidence="12">
    <location>
        <begin position="278"/>
        <end position="298"/>
    </location>
</feature>
<dbReference type="InterPro" id="IPR003439">
    <property type="entry name" value="ABC_transporter-like_ATP-bd"/>
</dbReference>
<comment type="similarity">
    <text evidence="2">Belongs to the ABC transporter superfamily. ABCC family. Conjugate transporter (TC 3.A.1.208) subfamily.</text>
</comment>
<keyword evidence="16" id="KW-1185">Reference proteome</keyword>
<dbReference type="InterPro" id="IPR044746">
    <property type="entry name" value="ABCC_6TM_D1"/>
</dbReference>
<dbReference type="PANTHER" id="PTHR24223:SF404">
    <property type="entry name" value="ABC MULTIDRUG TRANSPORTER (EUROFUNG)-RELATED"/>
    <property type="match status" value="1"/>
</dbReference>
<dbReference type="InterPro" id="IPR027417">
    <property type="entry name" value="P-loop_NTPase"/>
</dbReference>
<dbReference type="CDD" id="cd18580">
    <property type="entry name" value="ABC_6TM_ABCC_D2"/>
    <property type="match status" value="1"/>
</dbReference>
<dbReference type="SUPFAM" id="SSF90123">
    <property type="entry name" value="ABC transporter transmembrane region"/>
    <property type="match status" value="2"/>
</dbReference>
<evidence type="ECO:0000256" key="1">
    <source>
        <dbReference type="ARBA" id="ARBA00004651"/>
    </source>
</evidence>
<sequence length="1428" mass="155684">MTVDPCPRGSDTSLGPVVNVNCRPFDFTLLFEDVFVACIPSLIFLSLHVVRTAHVVRKPAKVAPPRQTLYFTALYVLLFGSQLALLAVRRLHPTLQTSLSTAAQALQAIDTGVSIFNSNIERARSVRPPIWPNLHLFVTGLLDTVRVRTFWLASKSYLAPILISVTLGLRISLLILESTTTTTTSNISRGQNASKEDISNLWGLCFLTWVLPVLKQGLVAPLTLEQVPLISQNLRAEELTRRLRTQWEQVYQSRKNQLFVTVFWTFKTEFLKAVLPRLCYSAFTLMQPCLVNALIKFVDSPENPMTRNKGYGLIGASAIVYIGLATSKALYNRQAYRFVISVRGALLATVYSRTLELGVVEQGSTSAITLMGTDVERIATGFRDVHEIWASPIDIGLAVWLLGRQLAVSCAVPVALSLSELMYLSPAAVAMANPAQRSWIERVQFRIDATRQMLNDLKSIKLLGLGTSIESIISRYRSAEIATSRRFRSLLCWEVSIANFSWLVSPAASFTLFTVLSAASGGSSLNPAQAFTALSLMSMITLPVLTLIQALPALFQCLGSLSRLQEYFSQPHALPLLVDAKSLSSSTSLLGRSGSEVPSIGAEKGPLISIRNATVKWSAAGPEALRAIDLDVHKGDIIAVMGPVSAGKTTLLESILGETVVEQGYIHALPVPTAYCTQVPWLVEGSVRENIVGPLALQPEWYHQVLWMCGVSEDLQALPKGDLTPVGGQGNALSGGQKQRVALARAVYSRCEVVVLDDVFSGLDPVTRERICQRLLDIDRGYFRRQGTTVLFSTHHSKVAALADQVLVLENGRIMQHNQSEATNRPPGAQTIDLIPDEDTAQKWPLASEACLEHKGNESDSNDDIPEQAQPRPSGIEAESGYSYYLKSTGRRLAATYVILVLVASFCQDFPNLWLKWWSSDSSNTSNQLSGMYLGVFIAFAVGTVVVGAAGSWVYLIRMISNSAERLHGDLLSSMLRFSQDLELVDMTLPLAAVNATKALGACLLKMVILFVVAKYMSLAVPPLLLVCYVLQKCYTRTSRQVRLLAIEAKAPLFQHLSEALSGGATIRAFGWQGYMHAVNLAMVDDSQKCTYTLFMIQQWLTLAMDLLASGLIVLLTLLTVFMRGSFDAGSSGTAVVTLMSFTQELSRVLKFWTLTESCLGAVSRIQSFAAHTPSETGGKSALSRETVWPSRGAIELQGVTAAYKSTPILNSVSLHISPGQKVALCGRSGSGKSSLLLCLGGLLRPQSGSIHIDGVDLASLSPKTICSRLSVVPQEPCYLPGTIRFNIDPAQTLSEGALARVLQTTHLTGLVTQLGGLDAELDPARWSAGQGQLLALARAMARNSRVLVLDEAMSRVDQATQSLMDSIISEEFVDCTVISIVHRYENISWFDTVAVMENGVVVEFDRPAILLARETRFRHLYTSSGCG</sequence>
<feature type="transmembrane region" description="Helical" evidence="12">
    <location>
        <begin position="68"/>
        <end position="88"/>
    </location>
</feature>
<dbReference type="GO" id="GO:0016887">
    <property type="term" value="F:ATP hydrolysis activity"/>
    <property type="evidence" value="ECO:0007669"/>
    <property type="project" value="InterPro"/>
</dbReference>
<accession>A0A318Z9L3</accession>
<proteinExistence type="inferred from homology"/>
<feature type="transmembrane region" description="Helical" evidence="12">
    <location>
        <begin position="931"/>
        <end position="956"/>
    </location>
</feature>
<dbReference type="GO" id="GO:0140359">
    <property type="term" value="F:ABC-type transporter activity"/>
    <property type="evidence" value="ECO:0007669"/>
    <property type="project" value="InterPro"/>
</dbReference>
<keyword evidence="7" id="KW-0067">ATP-binding</keyword>
<feature type="transmembrane region" description="Helical" evidence="12">
    <location>
        <begin position="495"/>
        <end position="519"/>
    </location>
</feature>
<feature type="domain" description="ABC transmembrane type-1" evidence="14">
    <location>
        <begin position="278"/>
        <end position="556"/>
    </location>
</feature>
<evidence type="ECO:0000259" key="14">
    <source>
        <dbReference type="PROSITE" id="PS50929"/>
    </source>
</evidence>
<reference evidence="15 16" key="1">
    <citation type="submission" date="2016-12" db="EMBL/GenBank/DDBJ databases">
        <title>The genomes of Aspergillus section Nigri reveals drivers in fungal speciation.</title>
        <authorList>
            <consortium name="DOE Joint Genome Institute"/>
            <person name="Vesth T.C."/>
            <person name="Nybo J."/>
            <person name="Theobald S."/>
            <person name="Brandl J."/>
            <person name="Frisvad J.C."/>
            <person name="Nielsen K.F."/>
            <person name="Lyhne E.K."/>
            <person name="Kogle M.E."/>
            <person name="Kuo A."/>
            <person name="Riley R."/>
            <person name="Clum A."/>
            <person name="Nolan M."/>
            <person name="Lipzen A."/>
            <person name="Salamov A."/>
            <person name="Henrissat B."/>
            <person name="Wiebenga A."/>
            <person name="De Vries R.P."/>
            <person name="Grigoriev I.V."/>
            <person name="Mortensen U.H."/>
            <person name="Andersen M.R."/>
            <person name="Baker S.E."/>
        </authorList>
    </citation>
    <scope>NUCLEOTIDE SEQUENCE [LARGE SCALE GENOMIC DNA]</scope>
    <source>
        <strain evidence="15 16">JOP 1030-1</strain>
    </source>
</reference>
<feature type="transmembrane region" description="Helical" evidence="12">
    <location>
        <begin position="157"/>
        <end position="176"/>
    </location>
</feature>
<evidence type="ECO:0000256" key="10">
    <source>
        <dbReference type="ARBA" id="ARBA00023180"/>
    </source>
</evidence>
<dbReference type="GO" id="GO:0005524">
    <property type="term" value="F:ATP binding"/>
    <property type="evidence" value="ECO:0007669"/>
    <property type="project" value="UniProtKB-KW"/>
</dbReference>
<feature type="domain" description="ABC transporter" evidence="13">
    <location>
        <begin position="1195"/>
        <end position="1424"/>
    </location>
</feature>
<evidence type="ECO:0000256" key="2">
    <source>
        <dbReference type="ARBA" id="ARBA00009726"/>
    </source>
</evidence>
<dbReference type="InterPro" id="IPR050173">
    <property type="entry name" value="ABC_transporter_C-like"/>
</dbReference>
<dbReference type="PANTHER" id="PTHR24223">
    <property type="entry name" value="ATP-BINDING CASSETTE SUB-FAMILY C"/>
    <property type="match status" value="1"/>
</dbReference>
<keyword evidence="9 12" id="KW-0472">Membrane</keyword>
<dbReference type="CDD" id="cd18579">
    <property type="entry name" value="ABC_6TM_ABCC_D1"/>
    <property type="match status" value="1"/>
</dbReference>
<feature type="transmembrane region" description="Helical" evidence="12">
    <location>
        <begin position="34"/>
        <end position="56"/>
    </location>
</feature>
<dbReference type="EMBL" id="KZ821239">
    <property type="protein sequence ID" value="PYH44095.1"/>
    <property type="molecule type" value="Genomic_DNA"/>
</dbReference>
<evidence type="ECO:0000256" key="11">
    <source>
        <dbReference type="SAM" id="MobiDB-lite"/>
    </source>
</evidence>
<dbReference type="InterPro" id="IPR011527">
    <property type="entry name" value="ABC1_TM_dom"/>
</dbReference>
<evidence type="ECO:0000256" key="9">
    <source>
        <dbReference type="ARBA" id="ARBA00023136"/>
    </source>
</evidence>
<name>A0A318Z9L3_9EURO</name>
<evidence type="ECO:0000256" key="7">
    <source>
        <dbReference type="ARBA" id="ARBA00022840"/>
    </source>
</evidence>
<dbReference type="Pfam" id="PF00664">
    <property type="entry name" value="ABC_membrane"/>
    <property type="match status" value="1"/>
</dbReference>
<evidence type="ECO:0000256" key="4">
    <source>
        <dbReference type="ARBA" id="ARBA00022475"/>
    </source>
</evidence>
<evidence type="ECO:0000256" key="12">
    <source>
        <dbReference type="SAM" id="Phobius"/>
    </source>
</evidence>
<dbReference type="Gene3D" id="1.20.1560.10">
    <property type="entry name" value="ABC transporter type 1, transmembrane domain"/>
    <property type="match status" value="2"/>
</dbReference>
<keyword evidence="3" id="KW-0813">Transport</keyword>
<dbReference type="InterPro" id="IPR017871">
    <property type="entry name" value="ABC_transporter-like_CS"/>
</dbReference>
<keyword evidence="5 12" id="KW-0812">Transmembrane</keyword>
<evidence type="ECO:0000256" key="8">
    <source>
        <dbReference type="ARBA" id="ARBA00022989"/>
    </source>
</evidence>
<dbReference type="FunFam" id="1.20.1560.10:FF:000055">
    <property type="entry name" value="ABC multidrug transporter (Eurofung)"/>
    <property type="match status" value="1"/>
</dbReference>
<keyword evidence="8 12" id="KW-1133">Transmembrane helix</keyword>